<dbReference type="GO" id="GO:0046872">
    <property type="term" value="F:metal ion binding"/>
    <property type="evidence" value="ECO:0007669"/>
    <property type="project" value="UniProtKB-KW"/>
</dbReference>
<dbReference type="GO" id="GO:0051539">
    <property type="term" value="F:4 iron, 4 sulfur cluster binding"/>
    <property type="evidence" value="ECO:0007669"/>
    <property type="project" value="UniProtKB-KW"/>
</dbReference>
<dbReference type="CDD" id="cd07322">
    <property type="entry name" value="PriL_PriS_Eukaryotic"/>
    <property type="match status" value="1"/>
</dbReference>
<keyword evidence="7 10" id="KW-0408">Iron</keyword>
<dbReference type="PANTHER" id="PTHR10537:SF3">
    <property type="entry name" value="DNA PRIMASE LARGE SUBUNIT"/>
    <property type="match status" value="1"/>
</dbReference>
<dbReference type="AlphaFoldDB" id="A0A8J2KKD6"/>
<dbReference type="InterPro" id="IPR007238">
    <property type="entry name" value="DNA_primase_lsu_euk/arc"/>
</dbReference>
<evidence type="ECO:0000256" key="3">
    <source>
        <dbReference type="ARBA" id="ARBA00022485"/>
    </source>
</evidence>
<evidence type="ECO:0000256" key="9">
    <source>
        <dbReference type="ARBA" id="ARBA00023125"/>
    </source>
</evidence>
<reference evidence="12" key="1">
    <citation type="submission" date="2021-06" db="EMBL/GenBank/DDBJ databases">
        <authorList>
            <person name="Hodson N. C."/>
            <person name="Mongue J. A."/>
            <person name="Jaron S. K."/>
        </authorList>
    </citation>
    <scope>NUCLEOTIDE SEQUENCE</scope>
</reference>
<evidence type="ECO:0000256" key="2">
    <source>
        <dbReference type="ARBA" id="ARBA00019038"/>
    </source>
</evidence>
<comment type="caution">
    <text evidence="12">The sequence shown here is derived from an EMBL/GenBank/DDBJ whole genome shotgun (WGS) entry which is preliminary data.</text>
</comment>
<gene>
    <name evidence="12" type="ORF">AFUS01_LOCUS28647</name>
</gene>
<keyword evidence="6 10" id="KW-0479">Metal-binding</keyword>
<keyword evidence="5 10" id="KW-0235">DNA replication</keyword>
<keyword evidence="13" id="KW-1185">Reference proteome</keyword>
<dbReference type="InterPro" id="IPR058560">
    <property type="entry name" value="DNA_primase_C"/>
</dbReference>
<dbReference type="Proteomes" id="UP000708208">
    <property type="component" value="Unassembled WGS sequence"/>
</dbReference>
<evidence type="ECO:0000256" key="6">
    <source>
        <dbReference type="ARBA" id="ARBA00022723"/>
    </source>
</evidence>
<dbReference type="GO" id="GO:0003677">
    <property type="term" value="F:DNA binding"/>
    <property type="evidence" value="ECO:0007669"/>
    <property type="project" value="UniProtKB-KW"/>
</dbReference>
<accession>A0A8J2KKD6</accession>
<protein>
    <recommendedName>
        <fullName evidence="2 10">DNA primase large subunit</fullName>
    </recommendedName>
</protein>
<evidence type="ECO:0000256" key="7">
    <source>
        <dbReference type="ARBA" id="ARBA00023004"/>
    </source>
</evidence>
<evidence type="ECO:0000256" key="4">
    <source>
        <dbReference type="ARBA" id="ARBA00022515"/>
    </source>
</evidence>
<feature type="domain" description="DNA primase large subunit C-terminal" evidence="11">
    <location>
        <begin position="277"/>
        <end position="445"/>
    </location>
</feature>
<dbReference type="PIRSF" id="PIRSF009449">
    <property type="entry name" value="DNA_primase_large_subunit"/>
    <property type="match status" value="1"/>
</dbReference>
<dbReference type="EMBL" id="CAJVCH010411904">
    <property type="protein sequence ID" value="CAG7818122.1"/>
    <property type="molecule type" value="Genomic_DNA"/>
</dbReference>
<evidence type="ECO:0000259" key="11">
    <source>
        <dbReference type="Pfam" id="PF04104"/>
    </source>
</evidence>
<dbReference type="Pfam" id="PF26466">
    <property type="entry name" value="DNA_primase_lrg_N"/>
    <property type="match status" value="1"/>
</dbReference>
<organism evidence="12 13">
    <name type="scientific">Allacma fusca</name>
    <dbReference type="NCBI Taxonomy" id="39272"/>
    <lineage>
        <taxon>Eukaryota</taxon>
        <taxon>Metazoa</taxon>
        <taxon>Ecdysozoa</taxon>
        <taxon>Arthropoda</taxon>
        <taxon>Hexapoda</taxon>
        <taxon>Collembola</taxon>
        <taxon>Symphypleona</taxon>
        <taxon>Sminthuridae</taxon>
        <taxon>Allacma</taxon>
    </lineage>
</organism>
<keyword evidence="3 10" id="KW-0004">4Fe-4S</keyword>
<keyword evidence="4 10" id="KW-0639">Primosome</keyword>
<keyword evidence="8 10" id="KW-0411">Iron-sulfur</keyword>
<dbReference type="GO" id="GO:0005658">
    <property type="term" value="C:alpha DNA polymerase:primase complex"/>
    <property type="evidence" value="ECO:0007669"/>
    <property type="project" value="UniProtKB-ARBA"/>
</dbReference>
<proteinExistence type="inferred from homology"/>
<dbReference type="InterPro" id="IPR016558">
    <property type="entry name" value="DNA_primase_lsu_euk"/>
</dbReference>
<evidence type="ECO:0000256" key="10">
    <source>
        <dbReference type="PIRNR" id="PIRNR009449"/>
    </source>
</evidence>
<evidence type="ECO:0000256" key="5">
    <source>
        <dbReference type="ARBA" id="ARBA00022705"/>
    </source>
</evidence>
<comment type="similarity">
    <text evidence="1 10">Belongs to the eukaryotic-type primase large subunit family.</text>
</comment>
<keyword evidence="9 10" id="KW-0238">DNA-binding</keyword>
<dbReference type="GO" id="GO:0006270">
    <property type="term" value="P:DNA replication initiation"/>
    <property type="evidence" value="ECO:0007669"/>
    <property type="project" value="TreeGrafter"/>
</dbReference>
<evidence type="ECO:0000256" key="8">
    <source>
        <dbReference type="ARBA" id="ARBA00023014"/>
    </source>
</evidence>
<dbReference type="GO" id="GO:0006269">
    <property type="term" value="P:DNA replication, synthesis of primer"/>
    <property type="evidence" value="ECO:0007669"/>
    <property type="project" value="UniProtKB-KW"/>
</dbReference>
<evidence type="ECO:0000313" key="13">
    <source>
        <dbReference type="Proteomes" id="UP000708208"/>
    </source>
</evidence>
<sequence>MEIEQEFSTSDFNFFLQPPDCSVSLQQFEEFAVSRLKLLRILERISLTTTAKDTKDWKEKIDQEISQAGLTEFQYLVKTCTDHDMYRQSQNFDHISHYILRLAFCRTEELRRWFVNQEIEFLRYKFMSSGDGKLAKKILDAHFQDTVTLVGEKDKSMLAQDLADTYFYLNKSDTTDGDVYEVPFTQCLDLVRTRRVLLKNGKAYIFHTQLLTIVCSEFRRLLSKDLTATSKMMPIVDEDERLAQIINDFDKRHTGSSYAPKGGTVTDVVTVEKLEHTQGSFPLCVKSLYDHVKKEHHLRHHGRLQLGLFFKGVGVPLEEATRFWRTHFTKKQGVDDNRFDKQYLYNIRHMYGQEGKRANYTPYSCMKIIMTSVSPGESHGCPFRHSDGVSLRVKLAEANIPATGVKEIMELVEKHHYQIACQRYFEWTHNKATVEGGVNHPNQYYGDSLKAISGSFKIKTEVTKVPTQRVNVYLKKELKEEDVTMELDKCDDNDEIYAALDDSVDITDMVPEH</sequence>
<dbReference type="PANTHER" id="PTHR10537">
    <property type="entry name" value="DNA PRIMASE LARGE SUBUNIT"/>
    <property type="match status" value="1"/>
</dbReference>
<comment type="cofactor">
    <cofactor evidence="10">
        <name>[4Fe-4S] cluster</name>
        <dbReference type="ChEBI" id="CHEBI:49883"/>
    </cofactor>
    <text evidence="10">Binds 1 [4Fe-4S] cluster.</text>
</comment>
<dbReference type="Pfam" id="PF04104">
    <property type="entry name" value="DNA_primase_lrg"/>
    <property type="match status" value="1"/>
</dbReference>
<evidence type="ECO:0000256" key="1">
    <source>
        <dbReference type="ARBA" id="ARBA00010564"/>
    </source>
</evidence>
<dbReference type="OrthoDB" id="421393at2759"/>
<comment type="function">
    <text evidence="10">DNA primase is the polymerase that synthesizes small RNA primers for the Okazaki fragments made during discontinuous DNA replication.</text>
</comment>
<evidence type="ECO:0000313" key="12">
    <source>
        <dbReference type="EMBL" id="CAG7818122.1"/>
    </source>
</evidence>
<name>A0A8J2KKD6_9HEXA</name>